<dbReference type="PANTHER" id="PTHR15073">
    <property type="entry name" value="MICROTUBULE-ASSOCIATED PROTEIN"/>
    <property type="match status" value="1"/>
</dbReference>
<dbReference type="InterPro" id="IPR051483">
    <property type="entry name" value="MAP7_domain-containing"/>
</dbReference>
<dbReference type="GO" id="GO:0015630">
    <property type="term" value="C:microtubule cytoskeleton"/>
    <property type="evidence" value="ECO:0007669"/>
    <property type="project" value="TreeGrafter"/>
</dbReference>
<feature type="region of interest" description="Disordered" evidence="2">
    <location>
        <begin position="230"/>
        <end position="295"/>
    </location>
</feature>
<feature type="compositionally biased region" description="Polar residues" evidence="2">
    <location>
        <begin position="79"/>
        <end position="88"/>
    </location>
</feature>
<evidence type="ECO:0000256" key="2">
    <source>
        <dbReference type="SAM" id="MobiDB-lite"/>
    </source>
</evidence>
<feature type="compositionally biased region" description="Basic residues" evidence="2">
    <location>
        <begin position="1058"/>
        <end position="1068"/>
    </location>
</feature>
<keyword evidence="1" id="KW-0175">Coiled coil</keyword>
<proteinExistence type="predicted"/>
<feature type="compositionally biased region" description="Acidic residues" evidence="2">
    <location>
        <begin position="1074"/>
        <end position="1087"/>
    </location>
</feature>
<feature type="compositionally biased region" description="Acidic residues" evidence="2">
    <location>
        <begin position="716"/>
        <end position="731"/>
    </location>
</feature>
<dbReference type="GO" id="GO:0000226">
    <property type="term" value="P:microtubule cytoskeleton organization"/>
    <property type="evidence" value="ECO:0007669"/>
    <property type="project" value="TreeGrafter"/>
</dbReference>
<dbReference type="EMBL" id="JARKIE010000032">
    <property type="protein sequence ID" value="KAJ7697049.1"/>
    <property type="molecule type" value="Genomic_DNA"/>
</dbReference>
<evidence type="ECO:0000256" key="1">
    <source>
        <dbReference type="ARBA" id="ARBA00023054"/>
    </source>
</evidence>
<dbReference type="PANTHER" id="PTHR15073:SF1">
    <property type="entry name" value="RETICULOCYTE-BINDING PROTEIN HOMOLOG 2A"/>
    <property type="match status" value="1"/>
</dbReference>
<sequence length="1304" mass="142442">MENMRPGGIHGSKTKLQEDFHKVPRWKVWKLRNRWKQWKLWFVVMSCDLSTNHLASTTNTATTTSTHFNTNTRKPPGPSSMSNSTASQAAHYEARTAAAAAKDGDLNPIPTKSTQSAPASPTSLHQSLQTKSAEGNPSPHRNSADRSPRGRSDRYGPPKCGRQSGHQSGHVALSASMQPSGTCLETVSSTPPGLPPRTLTILHSPCINPTLNAHLNARLNALPKKLRCPNARPNTCPKKINPHMTASGSNAPCGPPSGNENEKDDKENKDKDKDDQAPPIATLGSPPPSTLPEDEDHKFGMSAGIYRTLVTILPCFIPASRHCGIPLAAPIRRHYPIVLRWYSSSGLSMGSTGLTGGAGLITGSVGWTGSARLTGGTGLMGSAGLMTGSAGLTMGGVGLMGSALLWAHRPHILQSTSFSAPPNVRLTRPKAMGDRVCGAKESAEGERDRGLPRCCNMSNGFVEPDRKPEKLRGWGGSTSTGWMGNDSVSSAQSNPVCAKKAPGTDKASTVSSRGMGLGGSMIAALSIPIAIPAIFPNANETSNTSRLSASFSPAYHPSSNPLRRLFSNPDCLACSTRLLCVSFTGSSIATLAANTTVATSSAAARPILYATFHICRITAVLFPALVYEAQIKLVGPRGASLNHTLITMWGSVSGCALGCRQRNPAVSRCWDEARHACAHYRNDLHPFKPHEAEGNGDINPDAFSLNFPQGLLSFDDKEEEDEGKEEEEEESADKGWVDENDSSALIVLHHQGTHAERHPHMWKTAMLKEGQVKAHRKGMKEAVETLHKYIKTHAEKIAKIFRLSKAEVQGIIMSTTKLKRPQAYHKFNAKVWQTCWEHNTGKPKGERIGIMEGCTIVAAQPKSTWSQAHLDRFKHDWMLDQVGKAMGTHKTNTKATKDVTLTGDRIFEELLRLEKHTGMCSFCVLAGSHANNTIWISVISSVDSVWFLPDVFRMDSGTFATKYRNWLCFDADAQVVKEEKHPGKKATGKPKLDIQFVCYKELMHGKEGYENCGVAQQCSHLHALQHGHRWLSNAECYWRAVELAVHAEIDKVFAEAGKKKKPRKKRAAAKADNSDDTEETEKEEEEVVPPLKKRKNVARKKPAASEDKEEEEALPKKKAVKHKRAQEEEEEAPPRKKAVKKKKVPAVEDEEEEETPKEKAGKKKAVAKEKKRKGKEKEKEVGEKRNPWPDEAPPLSQAMQTSLMARPRPPNHLRLLPVCLPLAAARASTSKAAASSFMTGWESVQVMDKIHQKSKEAADKMKMQIAADRKAGVLPLAKPKAKPKLIAKSLQEIADQDYGSSEED</sequence>
<feature type="compositionally biased region" description="Basic residues" evidence="2">
    <location>
        <begin position="1160"/>
        <end position="1174"/>
    </location>
</feature>
<feature type="region of interest" description="Disordered" evidence="2">
    <location>
        <begin position="1056"/>
        <end position="1195"/>
    </location>
</feature>
<feature type="compositionally biased region" description="Basic residues" evidence="2">
    <location>
        <begin position="1091"/>
        <end position="1102"/>
    </location>
</feature>
<feature type="compositionally biased region" description="Basic residues" evidence="2">
    <location>
        <begin position="1135"/>
        <end position="1144"/>
    </location>
</feature>
<reference evidence="3" key="1">
    <citation type="submission" date="2023-03" db="EMBL/GenBank/DDBJ databases">
        <title>Massive genome expansion in bonnet fungi (Mycena s.s.) driven by repeated elements and novel gene families across ecological guilds.</title>
        <authorList>
            <consortium name="Lawrence Berkeley National Laboratory"/>
            <person name="Harder C.B."/>
            <person name="Miyauchi S."/>
            <person name="Viragh M."/>
            <person name="Kuo A."/>
            <person name="Thoen E."/>
            <person name="Andreopoulos B."/>
            <person name="Lu D."/>
            <person name="Skrede I."/>
            <person name="Drula E."/>
            <person name="Henrissat B."/>
            <person name="Morin E."/>
            <person name="Kohler A."/>
            <person name="Barry K."/>
            <person name="LaButti K."/>
            <person name="Morin E."/>
            <person name="Salamov A."/>
            <person name="Lipzen A."/>
            <person name="Mereny Z."/>
            <person name="Hegedus B."/>
            <person name="Baldrian P."/>
            <person name="Stursova M."/>
            <person name="Weitz H."/>
            <person name="Taylor A."/>
            <person name="Grigoriev I.V."/>
            <person name="Nagy L.G."/>
            <person name="Martin F."/>
            <person name="Kauserud H."/>
        </authorList>
    </citation>
    <scope>NUCLEOTIDE SEQUENCE</scope>
    <source>
        <strain evidence="3">CBHHK067</strain>
    </source>
</reference>
<accession>A0AAD7DS80</accession>
<feature type="compositionally biased region" description="Polar residues" evidence="2">
    <location>
        <begin position="110"/>
        <end position="141"/>
    </location>
</feature>
<gene>
    <name evidence="3" type="ORF">B0H17DRAFT_1130687</name>
</gene>
<evidence type="ECO:0000313" key="4">
    <source>
        <dbReference type="Proteomes" id="UP001221757"/>
    </source>
</evidence>
<feature type="region of interest" description="Disordered" evidence="2">
    <location>
        <begin position="61"/>
        <end position="170"/>
    </location>
</feature>
<feature type="region of interest" description="Disordered" evidence="2">
    <location>
        <begin position="716"/>
        <end position="736"/>
    </location>
</feature>
<feature type="compositionally biased region" description="Low complexity" evidence="2">
    <location>
        <begin position="61"/>
        <end position="72"/>
    </location>
</feature>
<protein>
    <submittedName>
        <fullName evidence="3">Uncharacterized protein</fullName>
    </submittedName>
</protein>
<feature type="compositionally biased region" description="Basic and acidic residues" evidence="2">
    <location>
        <begin position="260"/>
        <end position="276"/>
    </location>
</feature>
<feature type="compositionally biased region" description="Basic and acidic residues" evidence="2">
    <location>
        <begin position="142"/>
        <end position="156"/>
    </location>
</feature>
<feature type="compositionally biased region" description="Low complexity" evidence="2">
    <location>
        <begin position="89"/>
        <end position="101"/>
    </location>
</feature>
<organism evidence="3 4">
    <name type="scientific">Mycena rosella</name>
    <name type="common">Pink bonnet</name>
    <name type="synonym">Agaricus rosellus</name>
    <dbReference type="NCBI Taxonomy" id="1033263"/>
    <lineage>
        <taxon>Eukaryota</taxon>
        <taxon>Fungi</taxon>
        <taxon>Dikarya</taxon>
        <taxon>Basidiomycota</taxon>
        <taxon>Agaricomycotina</taxon>
        <taxon>Agaricomycetes</taxon>
        <taxon>Agaricomycetidae</taxon>
        <taxon>Agaricales</taxon>
        <taxon>Marasmiineae</taxon>
        <taxon>Mycenaceae</taxon>
        <taxon>Mycena</taxon>
    </lineage>
</organism>
<feature type="compositionally biased region" description="Basic and acidic residues" evidence="2">
    <location>
        <begin position="1175"/>
        <end position="1188"/>
    </location>
</feature>
<name>A0AAD7DS80_MYCRO</name>
<feature type="region of interest" description="Disordered" evidence="2">
    <location>
        <begin position="493"/>
        <end position="512"/>
    </location>
</feature>
<dbReference type="Proteomes" id="UP001221757">
    <property type="component" value="Unassembled WGS sequence"/>
</dbReference>
<keyword evidence="4" id="KW-1185">Reference proteome</keyword>
<evidence type="ECO:0000313" key="3">
    <source>
        <dbReference type="EMBL" id="KAJ7697049.1"/>
    </source>
</evidence>
<comment type="caution">
    <text evidence="3">The sequence shown here is derived from an EMBL/GenBank/DDBJ whole genome shotgun (WGS) entry which is preliminary data.</text>
</comment>